<dbReference type="GO" id="GO:0046540">
    <property type="term" value="C:U4/U6 x U5 tri-snRNP complex"/>
    <property type="evidence" value="ECO:0007669"/>
    <property type="project" value="TreeGrafter"/>
</dbReference>
<dbReference type="PANTHER" id="PTHR19846:SF0">
    <property type="entry name" value="PRE-MRNA PROCESSING FACTOR 4"/>
    <property type="match status" value="1"/>
</dbReference>
<dbReference type="InterPro" id="IPR036322">
    <property type="entry name" value="WD40_repeat_dom_sf"/>
</dbReference>
<dbReference type="OrthoDB" id="540662at2759"/>
<dbReference type="SUPFAM" id="SSF158230">
    <property type="entry name" value="PRP4-like"/>
    <property type="match status" value="1"/>
</dbReference>
<dbReference type="GO" id="GO:0030621">
    <property type="term" value="F:U4 snRNA binding"/>
    <property type="evidence" value="ECO:0007669"/>
    <property type="project" value="TreeGrafter"/>
</dbReference>
<dbReference type="FunFam" id="2.130.10.10:FF:001211">
    <property type="entry name" value="CBN-PRP-4 protein"/>
    <property type="match status" value="1"/>
</dbReference>
<feature type="domain" description="Pre-mRNA processing factor 4 (PRP4)-like" evidence="5">
    <location>
        <begin position="86"/>
        <end position="138"/>
    </location>
</feature>
<keyword evidence="1 3" id="KW-0853">WD repeat</keyword>
<feature type="region of interest" description="Disordered" evidence="4">
    <location>
        <begin position="124"/>
        <end position="159"/>
    </location>
</feature>
<dbReference type="PANTHER" id="PTHR19846">
    <property type="entry name" value="WD40 REPEAT PROTEIN"/>
    <property type="match status" value="1"/>
</dbReference>
<comment type="caution">
    <text evidence="6">The sequence shown here is derived from an EMBL/GenBank/DDBJ whole genome shotgun (WGS) entry which is preliminary data.</text>
</comment>
<dbReference type="PROSITE" id="PS50082">
    <property type="entry name" value="WD_REPEATS_2"/>
    <property type="match status" value="5"/>
</dbReference>
<dbReference type="PROSITE" id="PS00678">
    <property type="entry name" value="WD_REPEATS_1"/>
    <property type="match status" value="2"/>
</dbReference>
<gene>
    <name evidence="6" type="ORF">SmJEL517_g02994</name>
</gene>
<name>A0A507C5K7_9FUNG</name>
<dbReference type="SMART" id="SM00500">
    <property type="entry name" value="SFM"/>
    <property type="match status" value="1"/>
</dbReference>
<dbReference type="EMBL" id="QEAO01000014">
    <property type="protein sequence ID" value="TPX34379.1"/>
    <property type="molecule type" value="Genomic_DNA"/>
</dbReference>
<dbReference type="InterPro" id="IPR036285">
    <property type="entry name" value="PRP4-like_sf"/>
</dbReference>
<dbReference type="Pfam" id="PF00400">
    <property type="entry name" value="WD40"/>
    <property type="match status" value="7"/>
</dbReference>
<sequence>MQNFGEGRRLHFGSLEDNQALIYQQQQQGGAAQYGVSYDQLQAAADYEDEDMADAHDSTSRAKVEHKAILDEFERRKLATTLAVPTDDRRVRAKLRELFEPMTLFGEGPAERRDRLRYVMSLLPQTEAEEESAGDSETGTDSDEDDEPEDDDPEKKEFVYPGSQYILDTRRAIASFSLPRAEKRVAEQLAELDIPIPQRKKIRHEWYLHLKTYTTISSQFGDDRPISACAFAPDSKSLATASFSGLIKLWDLPSSKPIATYRGHTERVGTIAFHPDMKTNRESDHVAFASGASDGTIRLWALNKDTPLASFEGHLLRVSRVAFHPSGRYLGSASFDHSWRLWDVETQKELLFQEGHYRDIYGLVFQNDGSLLATGGSDSHGRIWDLRSGRCILTLSGHVQGITSMDWSQNGYTIASGSLDNTVRIWDVRKGESVYMIPAHKNLVSTVKFFSPSEDFDFKPPGIAGFAGGGASNGESSNDMVVDGGPLSGIHSPAVRRRLLNSSFLVTCSFDGTTKLWTDGDWKPLRALAGQEAKVMCCDISKDGQYIATSSYDRTFKLYSPEGVM</sequence>
<evidence type="ECO:0000256" key="3">
    <source>
        <dbReference type="PROSITE-ProRule" id="PRU00221"/>
    </source>
</evidence>
<dbReference type="AlphaFoldDB" id="A0A507C5K7"/>
<dbReference type="FunFam" id="2.130.10.10:FF:000443">
    <property type="entry name" value="U4/U6 small nuclear ribonucleoprotein Prp4"/>
    <property type="match status" value="1"/>
</dbReference>
<dbReference type="InterPro" id="IPR020472">
    <property type="entry name" value="WD40_PAC1"/>
</dbReference>
<dbReference type="GO" id="GO:0000398">
    <property type="term" value="P:mRNA splicing, via spliceosome"/>
    <property type="evidence" value="ECO:0007669"/>
    <property type="project" value="TreeGrafter"/>
</dbReference>
<dbReference type="STRING" id="1806994.A0A507C5K7"/>
<feature type="repeat" description="WD" evidence="3">
    <location>
        <begin position="261"/>
        <end position="310"/>
    </location>
</feature>
<feature type="repeat" description="WD" evidence="3">
    <location>
        <begin position="311"/>
        <end position="352"/>
    </location>
</feature>
<feature type="repeat" description="WD" evidence="3">
    <location>
        <begin position="395"/>
        <end position="436"/>
    </location>
</feature>
<dbReference type="Gene3D" id="2.130.10.10">
    <property type="entry name" value="YVTN repeat-like/Quinoprotein amine dehydrogenase"/>
    <property type="match status" value="3"/>
</dbReference>
<dbReference type="CDD" id="cd00200">
    <property type="entry name" value="WD40"/>
    <property type="match status" value="1"/>
</dbReference>
<accession>A0A507C5K7</accession>
<dbReference type="InterPro" id="IPR014906">
    <property type="entry name" value="PRP4-like"/>
</dbReference>
<dbReference type="GO" id="GO:0017070">
    <property type="term" value="F:U6 snRNA binding"/>
    <property type="evidence" value="ECO:0007669"/>
    <property type="project" value="TreeGrafter"/>
</dbReference>
<dbReference type="InterPro" id="IPR001680">
    <property type="entry name" value="WD40_rpt"/>
</dbReference>
<reference evidence="6 7" key="1">
    <citation type="journal article" date="2019" name="Sci. Rep.">
        <title>Comparative genomics of chytrid fungi reveal insights into the obligate biotrophic and pathogenic lifestyle of Synchytrium endobioticum.</title>
        <authorList>
            <person name="van de Vossenberg B.T.L.H."/>
            <person name="Warris S."/>
            <person name="Nguyen H.D.T."/>
            <person name="van Gent-Pelzer M.P.E."/>
            <person name="Joly D.L."/>
            <person name="van de Geest H.C."/>
            <person name="Bonants P.J.M."/>
            <person name="Smith D.S."/>
            <person name="Levesque C.A."/>
            <person name="van der Lee T.A.J."/>
        </authorList>
    </citation>
    <scope>NUCLEOTIDE SEQUENCE [LARGE SCALE GENOMIC DNA]</scope>
    <source>
        <strain evidence="6 7">JEL517</strain>
    </source>
</reference>
<proteinExistence type="predicted"/>
<feature type="repeat" description="WD" evidence="3">
    <location>
        <begin position="219"/>
        <end position="260"/>
    </location>
</feature>
<dbReference type="Gene3D" id="4.10.280.110">
    <property type="entry name" value="Pre-mRNA processing factor 4 domain"/>
    <property type="match status" value="1"/>
</dbReference>
<feature type="compositionally biased region" description="Acidic residues" evidence="4">
    <location>
        <begin position="127"/>
        <end position="152"/>
    </location>
</feature>
<dbReference type="Proteomes" id="UP000319731">
    <property type="component" value="Unassembled WGS sequence"/>
</dbReference>
<dbReference type="PRINTS" id="PR00320">
    <property type="entry name" value="GPROTEINBRPT"/>
</dbReference>
<dbReference type="SMART" id="SM00320">
    <property type="entry name" value="WD40"/>
    <property type="match status" value="7"/>
</dbReference>
<feature type="repeat" description="WD" evidence="3">
    <location>
        <begin position="353"/>
        <end position="394"/>
    </location>
</feature>
<evidence type="ECO:0000313" key="6">
    <source>
        <dbReference type="EMBL" id="TPX34379.1"/>
    </source>
</evidence>
<dbReference type="SUPFAM" id="SSF50978">
    <property type="entry name" value="WD40 repeat-like"/>
    <property type="match status" value="1"/>
</dbReference>
<protein>
    <recommendedName>
        <fullName evidence="5">Pre-mRNA processing factor 4 (PRP4)-like domain-containing protein</fullName>
    </recommendedName>
</protein>
<evidence type="ECO:0000313" key="7">
    <source>
        <dbReference type="Proteomes" id="UP000319731"/>
    </source>
</evidence>
<dbReference type="Pfam" id="PF08799">
    <property type="entry name" value="PRP4"/>
    <property type="match status" value="1"/>
</dbReference>
<evidence type="ECO:0000259" key="5">
    <source>
        <dbReference type="SMART" id="SM00500"/>
    </source>
</evidence>
<dbReference type="GeneID" id="42004219"/>
<evidence type="ECO:0000256" key="2">
    <source>
        <dbReference type="ARBA" id="ARBA00022737"/>
    </source>
</evidence>
<keyword evidence="2" id="KW-0677">Repeat</keyword>
<dbReference type="InterPro" id="IPR019775">
    <property type="entry name" value="WD40_repeat_CS"/>
</dbReference>
<evidence type="ECO:0000256" key="4">
    <source>
        <dbReference type="SAM" id="MobiDB-lite"/>
    </source>
</evidence>
<evidence type="ECO:0000256" key="1">
    <source>
        <dbReference type="ARBA" id="ARBA00022574"/>
    </source>
</evidence>
<dbReference type="PROSITE" id="PS50294">
    <property type="entry name" value="WD_REPEATS_REGION"/>
    <property type="match status" value="5"/>
</dbReference>
<dbReference type="InterPro" id="IPR015943">
    <property type="entry name" value="WD40/YVTN_repeat-like_dom_sf"/>
</dbReference>
<keyword evidence="7" id="KW-1185">Reference proteome</keyword>
<organism evidence="6 7">
    <name type="scientific">Synchytrium microbalum</name>
    <dbReference type="NCBI Taxonomy" id="1806994"/>
    <lineage>
        <taxon>Eukaryota</taxon>
        <taxon>Fungi</taxon>
        <taxon>Fungi incertae sedis</taxon>
        <taxon>Chytridiomycota</taxon>
        <taxon>Chytridiomycota incertae sedis</taxon>
        <taxon>Chytridiomycetes</taxon>
        <taxon>Synchytriales</taxon>
        <taxon>Synchytriaceae</taxon>
        <taxon>Synchytrium</taxon>
    </lineage>
</organism>
<dbReference type="RefSeq" id="XP_031025143.1">
    <property type="nucleotide sequence ID" value="XM_031168922.1"/>
</dbReference>